<evidence type="ECO:0000256" key="11">
    <source>
        <dbReference type="PIRSR" id="PIRSR001492-1"/>
    </source>
</evidence>
<feature type="binding site" evidence="9 12">
    <location>
        <position position="193"/>
    </location>
    <ligand>
        <name>substrate</name>
    </ligand>
</feature>
<evidence type="ECO:0000256" key="10">
    <source>
        <dbReference type="NCBIfam" id="TIGR01307"/>
    </source>
</evidence>
<evidence type="ECO:0000313" key="16">
    <source>
        <dbReference type="EMBL" id="KUK77056.1"/>
    </source>
</evidence>
<evidence type="ECO:0000259" key="14">
    <source>
        <dbReference type="Pfam" id="PF01676"/>
    </source>
</evidence>
<evidence type="ECO:0000256" key="7">
    <source>
        <dbReference type="ARBA" id="ARBA00023211"/>
    </source>
</evidence>
<dbReference type="InterPro" id="IPR036646">
    <property type="entry name" value="PGAM_B_sf"/>
</dbReference>
<dbReference type="PIRSF" id="PIRSF001492">
    <property type="entry name" value="IPGAM"/>
    <property type="match status" value="1"/>
</dbReference>
<dbReference type="FunFam" id="3.40.1450.10:FF:000002">
    <property type="entry name" value="2,3-bisphosphoglycerate-independent phosphoglycerate mutase"/>
    <property type="match status" value="1"/>
</dbReference>
<feature type="binding site" evidence="9 13">
    <location>
        <position position="397"/>
    </location>
    <ligand>
        <name>Mn(2+)</name>
        <dbReference type="ChEBI" id="CHEBI:29035"/>
        <label>1</label>
    </ligand>
</feature>
<dbReference type="InterPro" id="IPR017850">
    <property type="entry name" value="Alkaline_phosphatase_core_sf"/>
</dbReference>
<dbReference type="HAMAP" id="MF_01038">
    <property type="entry name" value="GpmI"/>
    <property type="match status" value="1"/>
</dbReference>
<dbReference type="GO" id="GO:0030145">
    <property type="term" value="F:manganese ion binding"/>
    <property type="evidence" value="ECO:0007669"/>
    <property type="project" value="UniProtKB-UniRule"/>
</dbReference>
<evidence type="ECO:0000256" key="4">
    <source>
        <dbReference type="ARBA" id="ARBA00008819"/>
    </source>
</evidence>
<gene>
    <name evidence="9" type="primary">gpmI</name>
    <name evidence="16" type="ORF">XD93_0561</name>
</gene>
<evidence type="ECO:0000256" key="12">
    <source>
        <dbReference type="PIRSR" id="PIRSR001492-2"/>
    </source>
</evidence>
<feature type="domain" description="Metalloenzyme" evidence="14">
    <location>
        <begin position="6"/>
        <end position="495"/>
    </location>
</feature>
<dbReference type="Pfam" id="PF06415">
    <property type="entry name" value="iPGM_N"/>
    <property type="match status" value="1"/>
</dbReference>
<dbReference type="InterPro" id="IPR011258">
    <property type="entry name" value="BPG-indep_PGM_N"/>
</dbReference>
<dbReference type="Gene3D" id="3.40.720.10">
    <property type="entry name" value="Alkaline Phosphatase, subunit A"/>
    <property type="match status" value="1"/>
</dbReference>
<evidence type="ECO:0000256" key="5">
    <source>
        <dbReference type="ARBA" id="ARBA00022723"/>
    </source>
</evidence>
<name>A0A101HHS0_9BACT</name>
<dbReference type="EC" id="5.4.2.12" evidence="9 10"/>
<dbReference type="Gene3D" id="3.40.1450.10">
    <property type="entry name" value="BPG-independent phosphoglycerate mutase, domain B"/>
    <property type="match status" value="1"/>
</dbReference>
<keyword evidence="8 9" id="KW-0413">Isomerase</keyword>
<feature type="binding site" evidence="9 13">
    <location>
        <position position="439"/>
    </location>
    <ligand>
        <name>Mn(2+)</name>
        <dbReference type="ChEBI" id="CHEBI:29035"/>
        <label>2</label>
    </ligand>
</feature>
<comment type="similarity">
    <text evidence="4 9">Belongs to the BPG-independent phosphoglycerate mutase family.</text>
</comment>
<dbReference type="SUPFAM" id="SSF64158">
    <property type="entry name" value="2,3-Bisphosphoglycerate-independent phosphoglycerate mutase, substrate-binding domain"/>
    <property type="match status" value="1"/>
</dbReference>
<dbReference type="GO" id="GO:0006096">
    <property type="term" value="P:glycolytic process"/>
    <property type="evidence" value="ECO:0007669"/>
    <property type="project" value="UniProtKB-UniRule"/>
</dbReference>
<keyword evidence="5 9" id="KW-0479">Metal-binding</keyword>
<comment type="function">
    <text evidence="2 9">Catalyzes the interconversion of 2-phosphoglycerate and 3-phosphoglycerate.</text>
</comment>
<evidence type="ECO:0000256" key="3">
    <source>
        <dbReference type="ARBA" id="ARBA00004798"/>
    </source>
</evidence>
<organism evidence="16 17">
    <name type="scientific">candidate division WS6 bacterium 34_10</name>
    <dbReference type="NCBI Taxonomy" id="1641389"/>
    <lineage>
        <taxon>Bacteria</taxon>
        <taxon>Candidatus Dojkabacteria</taxon>
    </lineage>
</organism>
<evidence type="ECO:0000256" key="2">
    <source>
        <dbReference type="ARBA" id="ARBA00002315"/>
    </source>
</evidence>
<protein>
    <recommendedName>
        <fullName evidence="9 10">2,3-bisphosphoglycerate-independent phosphoglycerate mutase</fullName>
        <shortName evidence="9">BPG-independent PGAM</shortName>
        <shortName evidence="9">Phosphoglyceromutase</shortName>
        <shortName evidence="9">iPGM</shortName>
        <ecNumber evidence="9 10">5.4.2.12</ecNumber>
    </recommendedName>
</protein>
<feature type="domain" description="BPG-independent PGAM N-terminal" evidence="15">
    <location>
        <begin position="83"/>
        <end position="293"/>
    </location>
</feature>
<feature type="binding site" evidence="9 13">
    <location>
        <position position="401"/>
    </location>
    <ligand>
        <name>Mn(2+)</name>
        <dbReference type="ChEBI" id="CHEBI:29035"/>
        <label>1</label>
    </ligand>
</feature>
<feature type="binding site" evidence="9 12">
    <location>
        <begin position="155"/>
        <end position="156"/>
    </location>
    <ligand>
        <name>substrate</name>
    </ligand>
</feature>
<dbReference type="AlphaFoldDB" id="A0A101HHS0"/>
<feature type="binding site" evidence="9 12">
    <location>
        <position position="330"/>
    </location>
    <ligand>
        <name>substrate</name>
    </ligand>
</feature>
<dbReference type="PANTHER" id="PTHR31637:SF0">
    <property type="entry name" value="2,3-BISPHOSPHOGLYCERATE-INDEPENDENT PHOSPHOGLYCERATE MUTASE"/>
    <property type="match status" value="1"/>
</dbReference>
<accession>A0A101HHS0</accession>
<keyword evidence="7 9" id="KW-0464">Manganese</keyword>
<feature type="active site" description="Phosphoserine intermediate" evidence="9 11">
    <location>
        <position position="63"/>
    </location>
</feature>
<feature type="binding site" evidence="9 13">
    <location>
        <position position="438"/>
    </location>
    <ligand>
        <name>Mn(2+)</name>
        <dbReference type="ChEBI" id="CHEBI:29035"/>
        <label>2</label>
    </ligand>
</feature>
<dbReference type="PATRIC" id="fig|1641389.3.peg.667"/>
<dbReference type="CDD" id="cd16010">
    <property type="entry name" value="iPGM"/>
    <property type="match status" value="1"/>
</dbReference>
<evidence type="ECO:0000259" key="15">
    <source>
        <dbReference type="Pfam" id="PF06415"/>
    </source>
</evidence>
<comment type="catalytic activity">
    <reaction evidence="1 9">
        <text>(2R)-2-phosphoglycerate = (2R)-3-phosphoglycerate</text>
        <dbReference type="Rhea" id="RHEA:15901"/>
        <dbReference type="ChEBI" id="CHEBI:58272"/>
        <dbReference type="ChEBI" id="CHEBI:58289"/>
        <dbReference type="EC" id="5.4.2.12"/>
    </reaction>
</comment>
<dbReference type="InterPro" id="IPR006124">
    <property type="entry name" value="Metalloenzyme"/>
</dbReference>
<evidence type="ECO:0000256" key="8">
    <source>
        <dbReference type="ARBA" id="ARBA00023235"/>
    </source>
</evidence>
<evidence type="ECO:0000256" key="1">
    <source>
        <dbReference type="ARBA" id="ARBA00000370"/>
    </source>
</evidence>
<dbReference type="GO" id="GO:0004619">
    <property type="term" value="F:phosphoglycerate mutase activity"/>
    <property type="evidence" value="ECO:0007669"/>
    <property type="project" value="UniProtKB-UniRule"/>
</dbReference>
<dbReference type="GO" id="GO:0006007">
    <property type="term" value="P:glucose catabolic process"/>
    <property type="evidence" value="ECO:0007669"/>
    <property type="project" value="InterPro"/>
</dbReference>
<dbReference type="NCBIfam" id="TIGR01307">
    <property type="entry name" value="pgm_bpd_ind"/>
    <property type="match status" value="1"/>
</dbReference>
<feature type="binding site" evidence="9 13">
    <location>
        <position position="13"/>
    </location>
    <ligand>
        <name>Mn(2+)</name>
        <dbReference type="ChEBI" id="CHEBI:29035"/>
        <label>2</label>
    </ligand>
</feature>
<evidence type="ECO:0000256" key="9">
    <source>
        <dbReference type="HAMAP-Rule" id="MF_01038"/>
    </source>
</evidence>
<feature type="binding site" evidence="9 12">
    <location>
        <position position="124"/>
    </location>
    <ligand>
        <name>substrate</name>
    </ligand>
</feature>
<feature type="binding site" evidence="9 12">
    <location>
        <begin position="257"/>
        <end position="260"/>
    </location>
    <ligand>
        <name>substrate</name>
    </ligand>
</feature>
<sequence length="512" mass="57298">MITKQKLLLVVMDGIGAAPKSAGNAVVRANPANLSSMWNTNPHTYLLASGDAVGLPKHVKGNSEVGHQNLGSGQIVRQNLPRINQSIEKGHFFKSQALYKAFMHATKHNGNVHIMGLLSDGTVHSHISHFFATLRYFSQNGFKNNVYFHVFTDGRDTGVQEGEEFLSQLQRHIDMQAMGEIATVCGRRYAMDRNESWDRTKMAYDLITKGIGDKYNSFYELFEQSYNKGITDEFIIPSVIKKTEVKPGDSVIHLNFRADRALQLTSAFLDSNFNGFDREPIQNIFFASMVEYRKNFPKNIIVPKQYITMPLGNILSSHSLRQLRIAESEKFPHVTYFFNGGVSVRFEGEDRIEIPSPNVPTYDQKPEMSAYEMTKVLIERINSDLYSFILVNFANPDMVGHTGNFEATVKAVQTVDECVKDLTTTFLARGGSVILTADHGNAEELINLDTGVIDTEHSFNPVPFILLGTKIPPRVLPYGSLKDVAPTILQVMGIPQPAEMTGKSLIKDHEIF</sequence>
<dbReference type="InterPro" id="IPR005995">
    <property type="entry name" value="Pgm_bpd_ind"/>
</dbReference>
<dbReference type="SUPFAM" id="SSF53649">
    <property type="entry name" value="Alkaline phosphatase-like"/>
    <property type="match status" value="1"/>
</dbReference>
<dbReference type="EMBL" id="LGGO01000071">
    <property type="protein sequence ID" value="KUK77056.1"/>
    <property type="molecule type" value="Genomic_DNA"/>
</dbReference>
<reference evidence="17" key="1">
    <citation type="journal article" date="2015" name="MBio">
        <title>Genome-Resolved Metagenomic Analysis Reveals Roles for Candidate Phyla and Other Microbial Community Members in Biogeochemical Transformations in Oil Reservoirs.</title>
        <authorList>
            <person name="Hu P."/>
            <person name="Tom L."/>
            <person name="Singh A."/>
            <person name="Thomas B.C."/>
            <person name="Baker B.J."/>
            <person name="Piceno Y.M."/>
            <person name="Andersen G.L."/>
            <person name="Banfield J.F."/>
        </authorList>
    </citation>
    <scope>NUCLEOTIDE SEQUENCE [LARGE SCALE GENOMIC DNA]</scope>
</reference>
<dbReference type="UniPathway" id="UPA00109">
    <property type="reaction ID" value="UER00186"/>
</dbReference>
<dbReference type="Proteomes" id="UP000053904">
    <property type="component" value="Unassembled WGS sequence"/>
</dbReference>
<dbReference type="PANTHER" id="PTHR31637">
    <property type="entry name" value="2,3-BISPHOSPHOGLYCERATE-INDEPENDENT PHOSPHOGLYCERATE MUTASE"/>
    <property type="match status" value="1"/>
</dbReference>
<comment type="cofactor">
    <cofactor evidence="9">
        <name>Mn(2+)</name>
        <dbReference type="ChEBI" id="CHEBI:29035"/>
    </cofactor>
    <text evidence="9">Binds 2 manganese ions per subunit.</text>
</comment>
<dbReference type="GO" id="GO:0005829">
    <property type="term" value="C:cytosol"/>
    <property type="evidence" value="ECO:0007669"/>
    <property type="project" value="TreeGrafter"/>
</dbReference>
<evidence type="ECO:0000313" key="17">
    <source>
        <dbReference type="Proteomes" id="UP000053904"/>
    </source>
</evidence>
<keyword evidence="6 9" id="KW-0324">Glycolysis</keyword>
<comment type="pathway">
    <text evidence="3 9">Carbohydrate degradation; glycolysis; pyruvate from D-glyceraldehyde 3-phosphate: step 3/5.</text>
</comment>
<evidence type="ECO:0000256" key="13">
    <source>
        <dbReference type="PIRSR" id="PIRSR001492-3"/>
    </source>
</evidence>
<feature type="binding site" evidence="9 13">
    <location>
        <position position="457"/>
    </location>
    <ligand>
        <name>Mn(2+)</name>
        <dbReference type="ChEBI" id="CHEBI:29035"/>
        <label>1</label>
    </ligand>
</feature>
<dbReference type="Pfam" id="PF01676">
    <property type="entry name" value="Metalloenzyme"/>
    <property type="match status" value="1"/>
</dbReference>
<comment type="subunit">
    <text evidence="9">Monomer.</text>
</comment>
<evidence type="ECO:0000256" key="6">
    <source>
        <dbReference type="ARBA" id="ARBA00023152"/>
    </source>
</evidence>
<feature type="binding site" evidence="9 12">
    <location>
        <position position="187"/>
    </location>
    <ligand>
        <name>substrate</name>
    </ligand>
</feature>
<proteinExistence type="inferred from homology"/>
<comment type="caution">
    <text evidence="16">The sequence shown here is derived from an EMBL/GenBank/DDBJ whole genome shotgun (WGS) entry which is preliminary data.</text>
</comment>
<feature type="binding site" evidence="9 13">
    <location>
        <position position="63"/>
    </location>
    <ligand>
        <name>Mn(2+)</name>
        <dbReference type="ChEBI" id="CHEBI:29035"/>
        <label>2</label>
    </ligand>
</feature>